<dbReference type="InterPro" id="IPR002711">
    <property type="entry name" value="HNH"/>
</dbReference>
<dbReference type="EMBL" id="JACSPM010000002">
    <property type="protein sequence ID" value="MBD8023496.1"/>
    <property type="molecule type" value="Genomic_DNA"/>
</dbReference>
<dbReference type="Pfam" id="PF02720">
    <property type="entry name" value="DUF222"/>
    <property type="match status" value="1"/>
</dbReference>
<dbReference type="RefSeq" id="WP_191765834.1">
    <property type="nucleotide sequence ID" value="NZ_JACSPM010000002.1"/>
</dbReference>
<name>A0ABR8X3T7_9MICO</name>
<protein>
    <submittedName>
        <fullName evidence="3">DUF222 domain-containing protein</fullName>
    </submittedName>
</protein>
<comment type="caution">
    <text evidence="3">The sequence shown here is derived from an EMBL/GenBank/DDBJ whole genome shotgun (WGS) entry which is preliminary data.</text>
</comment>
<feature type="domain" description="HNH nuclease" evidence="2">
    <location>
        <begin position="322"/>
        <end position="373"/>
    </location>
</feature>
<dbReference type="SMART" id="SM00507">
    <property type="entry name" value="HNHc"/>
    <property type="match status" value="1"/>
</dbReference>
<evidence type="ECO:0000256" key="1">
    <source>
        <dbReference type="ARBA" id="ARBA00023450"/>
    </source>
</evidence>
<proteinExistence type="inferred from homology"/>
<evidence type="ECO:0000259" key="2">
    <source>
        <dbReference type="SMART" id="SM00507"/>
    </source>
</evidence>
<dbReference type="Pfam" id="PF01844">
    <property type="entry name" value="HNH"/>
    <property type="match status" value="1"/>
</dbReference>
<dbReference type="CDD" id="cd00085">
    <property type="entry name" value="HNHc"/>
    <property type="match status" value="1"/>
</dbReference>
<dbReference type="InterPro" id="IPR003615">
    <property type="entry name" value="HNH_nuc"/>
</dbReference>
<accession>A0ABR8X3T7</accession>
<sequence>MDDDAGWEGAPIPDALDRVVEVADMMAVFAAQRLLQVNAMRREALEDAAVHGRALTDVIERGVRLELAAGLRITEHAAGEMIAQAAALVERYPEVLDSLGGARMTERHAEILVDLMEEVEPELRGDLVPQAIRLAEHHPVGSFRRKLRRLIDTVRSVTLAERHEEALARRRVVVEPAEDAMAWLHAYLPAVEAQAIFGRTTAMAKAMITNEEETRTLDQVRADVLCDLLIDGDTASLDRGARGIRASVVVTVPVLALLAADDRERDDAGLAPASVEGVGPIPLDRARELCGGDGGWMRILTHPETGAVLSVGRELYRPPAALAMLVKWRADRCMAPGCGMPASRCEIDHTLAWTDGGTTGLDNLAPICRGHHRVKHHGNWQVRQVPDSGGTLEWTSPAGREYTVKPERRYPMFHPSAAADAPF</sequence>
<evidence type="ECO:0000313" key="3">
    <source>
        <dbReference type="EMBL" id="MBD8023496.1"/>
    </source>
</evidence>
<dbReference type="InterPro" id="IPR003870">
    <property type="entry name" value="DUF222"/>
</dbReference>
<reference evidence="3 4" key="1">
    <citation type="submission" date="2020-08" db="EMBL/GenBank/DDBJ databases">
        <title>A Genomic Blueprint of the Chicken Gut Microbiome.</title>
        <authorList>
            <person name="Gilroy R."/>
            <person name="Ravi A."/>
            <person name="Getino M."/>
            <person name="Pursley I."/>
            <person name="Horton D.L."/>
            <person name="Alikhan N.-F."/>
            <person name="Baker D."/>
            <person name="Gharbi K."/>
            <person name="Hall N."/>
            <person name="Watson M."/>
            <person name="Adriaenssens E.M."/>
            <person name="Foster-Nyarko E."/>
            <person name="Jarju S."/>
            <person name="Secka A."/>
            <person name="Antonio M."/>
            <person name="Oren A."/>
            <person name="Chaudhuri R."/>
            <person name="La Ragione R.M."/>
            <person name="Hildebrand F."/>
            <person name="Pallen M.J."/>
        </authorList>
    </citation>
    <scope>NUCLEOTIDE SEQUENCE [LARGE SCALE GENOMIC DNA]</scope>
    <source>
        <strain evidence="3 4">Sa1CUA4</strain>
    </source>
</reference>
<comment type="similarity">
    <text evidence="1">Belongs to the Rv1128c/1148c/1588c/1702c/1945/3466 family.</text>
</comment>
<keyword evidence="4" id="KW-1185">Reference proteome</keyword>
<evidence type="ECO:0000313" key="4">
    <source>
        <dbReference type="Proteomes" id="UP000602532"/>
    </source>
</evidence>
<dbReference type="Gene3D" id="1.10.30.50">
    <property type="match status" value="1"/>
</dbReference>
<organism evidence="3 4">
    <name type="scientific">Microbacterium gallinarum</name>
    <dbReference type="NCBI Taxonomy" id="2762209"/>
    <lineage>
        <taxon>Bacteria</taxon>
        <taxon>Bacillati</taxon>
        <taxon>Actinomycetota</taxon>
        <taxon>Actinomycetes</taxon>
        <taxon>Micrococcales</taxon>
        <taxon>Microbacteriaceae</taxon>
        <taxon>Microbacterium</taxon>
    </lineage>
</organism>
<dbReference type="Proteomes" id="UP000602532">
    <property type="component" value="Unassembled WGS sequence"/>
</dbReference>
<gene>
    <name evidence="3" type="ORF">H9622_07830</name>
</gene>